<feature type="transmembrane region" description="Helical" evidence="8">
    <location>
        <begin position="191"/>
        <end position="213"/>
    </location>
</feature>
<keyword evidence="7 8" id="KW-0472">Membrane</keyword>
<evidence type="ECO:0000313" key="12">
    <source>
        <dbReference type="Proteomes" id="UP000702954"/>
    </source>
</evidence>
<dbReference type="Proteomes" id="UP000294613">
    <property type="component" value="Unassembled WGS sequence"/>
</dbReference>
<feature type="transmembrane region" description="Helical" evidence="8">
    <location>
        <begin position="75"/>
        <end position="99"/>
    </location>
</feature>
<evidence type="ECO:0000313" key="9">
    <source>
        <dbReference type="EMBL" id="GBU04801.1"/>
    </source>
</evidence>
<evidence type="ECO:0000256" key="6">
    <source>
        <dbReference type="ARBA" id="ARBA00023065"/>
    </source>
</evidence>
<dbReference type="Pfam" id="PF02386">
    <property type="entry name" value="TrkH"/>
    <property type="match status" value="1"/>
</dbReference>
<dbReference type="Proteomes" id="UP000702954">
    <property type="component" value="Unassembled WGS sequence"/>
</dbReference>
<dbReference type="GO" id="GO:0005886">
    <property type="term" value="C:plasma membrane"/>
    <property type="evidence" value="ECO:0007669"/>
    <property type="project" value="UniProtKB-SubCell"/>
</dbReference>
<feature type="transmembrane region" description="Helical" evidence="8">
    <location>
        <begin position="417"/>
        <end position="439"/>
    </location>
</feature>
<keyword evidence="12" id="KW-1185">Reference proteome</keyword>
<feature type="transmembrane region" description="Helical" evidence="8">
    <location>
        <begin position="12"/>
        <end position="36"/>
    </location>
</feature>
<keyword evidence="5 8" id="KW-1133">Transmembrane helix</keyword>
<accession>A0A4R3JR97</accession>
<sequence>MFKWKEKSVRLSTMQMLAAGFLLVIVIGGILLWLPICNQEPIAFTDALFTSTSAVCVTGLMTVVPAAQFTLLGKVVLLVLIQIGGLGVVAVSTFFLVVIGRKITVKERVMIQETYNMESLSGMVKWILRILKGTFVVEGIGAIFFAFQFIPEYGFLKGIWYSVFHSISAFCNAGIDILGADSFAAYARNPLINLTTMILIVAGGIGYTVWFDITDNIRNFRKKGERRRGMFRILTLNSKVALTMTAILIVTGTVSFLFLEFSNPDTLGEFSFGDKVMGAAFQSVTTRTAGFFTVPQGDLREESVFISCLLMFIGGSPAGTAGGVKTTTIAMLFLTAVTVVKGNKDTECFGRRIPEENIRTGISVMLMSFTILMIGTIAVSVIESAGFLDILFETTSAIGTVGLSTGLTPALHTASKFVIMILMYAGRIGPVTMALAFGLKRNPMSQVRQLPAKRLMIG</sequence>
<evidence type="ECO:0000256" key="3">
    <source>
        <dbReference type="ARBA" id="ARBA00022475"/>
    </source>
</evidence>
<reference evidence="10 11" key="2">
    <citation type="submission" date="2019-03" db="EMBL/GenBank/DDBJ databases">
        <title>Genomic Encyclopedia of Type Strains, Phase IV (KMG-IV): sequencing the most valuable type-strain genomes for metagenomic binning, comparative biology and taxonomic classification.</title>
        <authorList>
            <person name="Goeker M."/>
        </authorList>
    </citation>
    <scope>NUCLEOTIDE SEQUENCE [LARGE SCALE GENOMIC DNA]</scope>
    <source>
        <strain evidence="10 11">DSM 103426</strain>
    </source>
</reference>
<keyword evidence="2" id="KW-0813">Transport</keyword>
<name>A0A4R3JR97_9FIRM</name>
<keyword evidence="4 8" id="KW-0812">Transmembrane</keyword>
<reference evidence="9 12" key="1">
    <citation type="journal article" date="2018" name="Int. J. Syst. Evol. Microbiol.">
        <title>Draft Genome Sequence of Faecalimonas umbilicata JCM 30896T, an Acetate-Producing Bacterium Isolated from Human Feces.</title>
        <authorList>
            <person name="Sakamoto M."/>
            <person name="Ikeyama N."/>
            <person name="Yuki M."/>
            <person name="Ohkuma M."/>
        </authorList>
    </citation>
    <scope>NUCLEOTIDE SEQUENCE [LARGE SCALE GENOMIC DNA]</scope>
    <source>
        <strain evidence="9 12">EGH7</strain>
    </source>
</reference>
<evidence type="ECO:0000256" key="1">
    <source>
        <dbReference type="ARBA" id="ARBA00004651"/>
    </source>
</evidence>
<feature type="transmembrane region" description="Helical" evidence="8">
    <location>
        <begin position="42"/>
        <end position="63"/>
    </location>
</feature>
<keyword evidence="6" id="KW-0406">Ion transport</keyword>
<organism evidence="10 11">
    <name type="scientific">Faecalimonas umbilicata</name>
    <dbReference type="NCBI Taxonomy" id="1912855"/>
    <lineage>
        <taxon>Bacteria</taxon>
        <taxon>Bacillati</taxon>
        <taxon>Bacillota</taxon>
        <taxon>Clostridia</taxon>
        <taxon>Lachnospirales</taxon>
        <taxon>Lachnospiraceae</taxon>
        <taxon>Faecalimonas</taxon>
    </lineage>
</organism>
<evidence type="ECO:0000256" key="8">
    <source>
        <dbReference type="SAM" id="Phobius"/>
    </source>
</evidence>
<comment type="subcellular location">
    <subcellularLocation>
        <location evidence="1">Cell membrane</location>
        <topology evidence="1">Multi-pass membrane protein</topology>
    </subcellularLocation>
</comment>
<gene>
    <name evidence="9" type="primary">ktrB</name>
    <name evidence="10" type="ORF">EDD74_11563</name>
    <name evidence="9" type="ORF">FAEUMB_13420</name>
</gene>
<evidence type="ECO:0000256" key="7">
    <source>
        <dbReference type="ARBA" id="ARBA00023136"/>
    </source>
</evidence>
<evidence type="ECO:0000256" key="4">
    <source>
        <dbReference type="ARBA" id="ARBA00022692"/>
    </source>
</evidence>
<evidence type="ECO:0000313" key="10">
    <source>
        <dbReference type="EMBL" id="TCS67739.1"/>
    </source>
</evidence>
<dbReference type="InterPro" id="IPR003445">
    <property type="entry name" value="Cat_transpt"/>
</dbReference>
<dbReference type="RefSeq" id="WP_116441555.1">
    <property type="nucleotide sequence ID" value="NZ_BHEO01000005.1"/>
</dbReference>
<dbReference type="GO" id="GO:0008324">
    <property type="term" value="F:monoatomic cation transmembrane transporter activity"/>
    <property type="evidence" value="ECO:0007669"/>
    <property type="project" value="InterPro"/>
</dbReference>
<proteinExistence type="predicted"/>
<evidence type="ECO:0000313" key="11">
    <source>
        <dbReference type="Proteomes" id="UP000294613"/>
    </source>
</evidence>
<evidence type="ECO:0000256" key="2">
    <source>
        <dbReference type="ARBA" id="ARBA00022448"/>
    </source>
</evidence>
<dbReference type="EMBL" id="BHEO01000005">
    <property type="protein sequence ID" value="GBU04801.1"/>
    <property type="molecule type" value="Genomic_DNA"/>
</dbReference>
<dbReference type="PANTHER" id="PTHR32024:SF1">
    <property type="entry name" value="KTR SYSTEM POTASSIUM UPTAKE PROTEIN B"/>
    <property type="match status" value="1"/>
</dbReference>
<evidence type="ECO:0000256" key="5">
    <source>
        <dbReference type="ARBA" id="ARBA00022989"/>
    </source>
</evidence>
<dbReference type="PANTHER" id="PTHR32024">
    <property type="entry name" value="TRK SYSTEM POTASSIUM UPTAKE PROTEIN TRKG-RELATED"/>
    <property type="match status" value="1"/>
</dbReference>
<dbReference type="EMBL" id="SLZV01000015">
    <property type="protein sequence ID" value="TCS67739.1"/>
    <property type="molecule type" value="Genomic_DNA"/>
</dbReference>
<feature type="transmembrane region" description="Helical" evidence="8">
    <location>
        <begin position="234"/>
        <end position="259"/>
    </location>
</feature>
<protein>
    <submittedName>
        <fullName evidence="9">Potassium transporter KtrB</fullName>
    </submittedName>
    <submittedName>
        <fullName evidence="10">Trk system potassium uptake protein TrkH</fullName>
    </submittedName>
</protein>
<keyword evidence="3" id="KW-1003">Cell membrane</keyword>
<comment type="caution">
    <text evidence="10">The sequence shown here is derived from an EMBL/GenBank/DDBJ whole genome shotgun (WGS) entry which is preliminary data.</text>
</comment>
<dbReference type="AlphaFoldDB" id="A0A4R3JR97"/>
<feature type="transmembrane region" description="Helical" evidence="8">
    <location>
        <begin position="126"/>
        <end position="147"/>
    </location>
</feature>
<dbReference type="GO" id="GO:0030001">
    <property type="term" value="P:metal ion transport"/>
    <property type="evidence" value="ECO:0007669"/>
    <property type="project" value="UniProtKB-ARBA"/>
</dbReference>
<feature type="transmembrane region" description="Helical" evidence="8">
    <location>
        <begin position="361"/>
        <end position="382"/>
    </location>
</feature>